<gene>
    <name evidence="9" type="primary">ybeY</name>
    <name evidence="10" type="ORF">LIP_2645</name>
</gene>
<evidence type="ECO:0000256" key="6">
    <source>
        <dbReference type="ARBA" id="ARBA00022759"/>
    </source>
</evidence>
<dbReference type="OrthoDB" id="9807740at2"/>
<dbReference type="KEGG" id="lpil:LIP_2645"/>
<sequence>MNVETSGSQAGSARWREVAPAVHRALEGAAEVLGLPPDTELSLAVMDAGEVHSLNRRYRQVDAPTDVLSFPLLETQPGHPLPADEVPLALGDVVLSLEHVYRQAEAYGHSPQREAAFLAVHGLLHLLGYDHASPGEEARMFALQEEILEGAGLPRHGT</sequence>
<keyword evidence="3 9" id="KW-0698">rRNA processing</keyword>
<dbReference type="SUPFAM" id="SSF55486">
    <property type="entry name" value="Metalloproteases ('zincins'), catalytic domain"/>
    <property type="match status" value="1"/>
</dbReference>
<feature type="binding site" evidence="9">
    <location>
        <position position="125"/>
    </location>
    <ligand>
        <name>Zn(2+)</name>
        <dbReference type="ChEBI" id="CHEBI:29105"/>
        <note>catalytic</note>
    </ligand>
</feature>
<evidence type="ECO:0000313" key="10">
    <source>
        <dbReference type="EMBL" id="BAS28475.1"/>
    </source>
</evidence>
<keyword evidence="5 9" id="KW-0479">Metal-binding</keyword>
<dbReference type="GO" id="GO:0005737">
    <property type="term" value="C:cytoplasm"/>
    <property type="evidence" value="ECO:0007669"/>
    <property type="project" value="UniProtKB-SubCell"/>
</dbReference>
<dbReference type="InterPro" id="IPR002036">
    <property type="entry name" value="YbeY"/>
</dbReference>
<dbReference type="PANTHER" id="PTHR46986:SF1">
    <property type="entry name" value="ENDORIBONUCLEASE YBEY, CHLOROPLASTIC"/>
    <property type="match status" value="1"/>
</dbReference>
<keyword evidence="8 9" id="KW-0862">Zinc</keyword>
<dbReference type="GO" id="GO:0006364">
    <property type="term" value="P:rRNA processing"/>
    <property type="evidence" value="ECO:0007669"/>
    <property type="project" value="UniProtKB-UniRule"/>
</dbReference>
<evidence type="ECO:0000256" key="2">
    <source>
        <dbReference type="ARBA" id="ARBA00022517"/>
    </source>
</evidence>
<reference evidence="11" key="2">
    <citation type="journal article" date="2016" name="Int. J. Syst. Evol. Microbiol.">
        <title>Complete genome sequence and cell structure of Limnochorda pilosa, a Gram-negative spore-former within the phylum Firmicutes.</title>
        <authorList>
            <person name="Watanabe M."/>
            <person name="Kojima H."/>
            <person name="Fukui M."/>
        </authorList>
    </citation>
    <scope>NUCLEOTIDE SEQUENCE [LARGE SCALE GENOMIC DNA]</scope>
    <source>
        <strain evidence="11">HC45</strain>
    </source>
</reference>
<dbReference type="Proteomes" id="UP000065807">
    <property type="component" value="Chromosome"/>
</dbReference>
<dbReference type="Gene3D" id="3.40.390.30">
    <property type="entry name" value="Metalloproteases ('zincins'), catalytic domain"/>
    <property type="match status" value="1"/>
</dbReference>
<evidence type="ECO:0000256" key="9">
    <source>
        <dbReference type="HAMAP-Rule" id="MF_00009"/>
    </source>
</evidence>
<dbReference type="PROSITE" id="PS01306">
    <property type="entry name" value="UPF0054"/>
    <property type="match status" value="1"/>
</dbReference>
<accession>A0A0K2SMX9</accession>
<dbReference type="PATRIC" id="fig|1555112.3.peg.2685"/>
<comment type="function">
    <text evidence="9">Single strand-specific metallo-endoribonuclease involved in late-stage 70S ribosome quality control and in maturation of the 3' terminus of the 16S rRNA.</text>
</comment>
<dbReference type="STRING" id="1555112.LIP_2645"/>
<keyword evidence="7 9" id="KW-0378">Hydrolase</keyword>
<dbReference type="GO" id="GO:0004222">
    <property type="term" value="F:metalloendopeptidase activity"/>
    <property type="evidence" value="ECO:0007669"/>
    <property type="project" value="InterPro"/>
</dbReference>
<keyword evidence="4 9" id="KW-0540">Nuclease</keyword>
<keyword evidence="6 9" id="KW-0255">Endonuclease</keyword>
<dbReference type="NCBIfam" id="TIGR00043">
    <property type="entry name" value="rRNA maturation RNase YbeY"/>
    <property type="match status" value="1"/>
</dbReference>
<evidence type="ECO:0000256" key="8">
    <source>
        <dbReference type="ARBA" id="ARBA00022833"/>
    </source>
</evidence>
<comment type="similarity">
    <text evidence="1 9">Belongs to the endoribonuclease YbeY family.</text>
</comment>
<reference evidence="11" key="1">
    <citation type="submission" date="2015-07" db="EMBL/GenBank/DDBJ databases">
        <title>Complete genome sequence and phylogenetic analysis of Limnochorda pilosa.</title>
        <authorList>
            <person name="Watanabe M."/>
            <person name="Kojima H."/>
            <person name="Fukui M."/>
        </authorList>
    </citation>
    <scope>NUCLEOTIDE SEQUENCE [LARGE SCALE GENOMIC DNA]</scope>
    <source>
        <strain evidence="11">HC45</strain>
    </source>
</reference>
<evidence type="ECO:0000256" key="4">
    <source>
        <dbReference type="ARBA" id="ARBA00022722"/>
    </source>
</evidence>
<dbReference type="InterPro" id="IPR023091">
    <property type="entry name" value="MetalPrtase_cat_dom_sf_prd"/>
</dbReference>
<evidence type="ECO:0000256" key="5">
    <source>
        <dbReference type="ARBA" id="ARBA00022723"/>
    </source>
</evidence>
<protein>
    <recommendedName>
        <fullName evidence="9">Endoribonuclease YbeY</fullName>
        <ecNumber evidence="9">3.1.-.-</ecNumber>
    </recommendedName>
</protein>
<evidence type="ECO:0000256" key="7">
    <source>
        <dbReference type="ARBA" id="ARBA00022801"/>
    </source>
</evidence>
<name>A0A0K2SMX9_LIMPI</name>
<keyword evidence="2 9" id="KW-0690">Ribosome biogenesis</keyword>
<keyword evidence="11" id="KW-1185">Reference proteome</keyword>
<comment type="cofactor">
    <cofactor evidence="9">
        <name>Zn(2+)</name>
        <dbReference type="ChEBI" id="CHEBI:29105"/>
    </cofactor>
    <text evidence="9">Binds 1 zinc ion.</text>
</comment>
<feature type="binding site" evidence="9">
    <location>
        <position position="131"/>
    </location>
    <ligand>
        <name>Zn(2+)</name>
        <dbReference type="ChEBI" id="CHEBI:29105"/>
        <note>catalytic</note>
    </ligand>
</feature>
<evidence type="ECO:0000256" key="3">
    <source>
        <dbReference type="ARBA" id="ARBA00022552"/>
    </source>
</evidence>
<dbReference type="EC" id="3.1.-.-" evidence="9"/>
<organism evidence="10 11">
    <name type="scientific">Limnochorda pilosa</name>
    <dbReference type="NCBI Taxonomy" id="1555112"/>
    <lineage>
        <taxon>Bacteria</taxon>
        <taxon>Bacillati</taxon>
        <taxon>Bacillota</taxon>
        <taxon>Limnochordia</taxon>
        <taxon>Limnochordales</taxon>
        <taxon>Limnochordaceae</taxon>
        <taxon>Limnochorda</taxon>
    </lineage>
</organism>
<dbReference type="HAMAP" id="MF_00009">
    <property type="entry name" value="Endoribonucl_YbeY"/>
    <property type="match status" value="1"/>
</dbReference>
<evidence type="ECO:0000256" key="1">
    <source>
        <dbReference type="ARBA" id="ARBA00010875"/>
    </source>
</evidence>
<dbReference type="AlphaFoldDB" id="A0A0K2SMX9"/>
<dbReference type="EMBL" id="AP014924">
    <property type="protein sequence ID" value="BAS28475.1"/>
    <property type="molecule type" value="Genomic_DNA"/>
</dbReference>
<dbReference type="InterPro" id="IPR020549">
    <property type="entry name" value="YbeY_CS"/>
</dbReference>
<dbReference type="GO" id="GO:0004521">
    <property type="term" value="F:RNA endonuclease activity"/>
    <property type="evidence" value="ECO:0007669"/>
    <property type="project" value="UniProtKB-UniRule"/>
</dbReference>
<comment type="subcellular location">
    <subcellularLocation>
        <location evidence="9">Cytoplasm</location>
    </subcellularLocation>
</comment>
<evidence type="ECO:0000313" key="11">
    <source>
        <dbReference type="Proteomes" id="UP000065807"/>
    </source>
</evidence>
<proteinExistence type="inferred from homology"/>
<feature type="binding site" evidence="9">
    <location>
        <position position="121"/>
    </location>
    <ligand>
        <name>Zn(2+)</name>
        <dbReference type="ChEBI" id="CHEBI:29105"/>
        <note>catalytic</note>
    </ligand>
</feature>
<dbReference type="PANTHER" id="PTHR46986">
    <property type="entry name" value="ENDORIBONUCLEASE YBEY, CHLOROPLASTIC"/>
    <property type="match status" value="1"/>
</dbReference>
<dbReference type="RefSeq" id="WP_068138868.1">
    <property type="nucleotide sequence ID" value="NZ_AP014924.1"/>
</dbReference>
<keyword evidence="9" id="KW-0963">Cytoplasm</keyword>
<dbReference type="Pfam" id="PF02130">
    <property type="entry name" value="YbeY"/>
    <property type="match status" value="1"/>
</dbReference>
<dbReference type="GO" id="GO:0008270">
    <property type="term" value="F:zinc ion binding"/>
    <property type="evidence" value="ECO:0007669"/>
    <property type="project" value="UniProtKB-UniRule"/>
</dbReference>